<dbReference type="PANTHER" id="PTHR47739">
    <property type="entry name" value="TRNA1(VAL) (ADENINE(37)-N6)-METHYLTRANSFERASE"/>
    <property type="match status" value="1"/>
</dbReference>
<dbReference type="AlphaFoldDB" id="A0A644Z7Y3"/>
<proteinExistence type="predicted"/>
<dbReference type="InterPro" id="IPR050210">
    <property type="entry name" value="tRNA_Adenine-N(6)_MTase"/>
</dbReference>
<keyword evidence="2" id="KW-0489">Methyltransferase</keyword>
<dbReference type="CDD" id="cd02440">
    <property type="entry name" value="AdoMet_MTases"/>
    <property type="match status" value="1"/>
</dbReference>
<name>A0A644Z7Y3_9ZZZZ</name>
<organism evidence="2">
    <name type="scientific">bioreactor metagenome</name>
    <dbReference type="NCBI Taxonomy" id="1076179"/>
    <lineage>
        <taxon>unclassified sequences</taxon>
        <taxon>metagenomes</taxon>
        <taxon>ecological metagenomes</taxon>
    </lineage>
</organism>
<protein>
    <submittedName>
        <fullName evidence="2">tRNA1(Val) (Adenine(37)-N6)-methyltransferase</fullName>
        <ecNumber evidence="2">2.1.1.223</ecNumber>
    </submittedName>
</protein>
<dbReference type="EC" id="2.1.1.223" evidence="2"/>
<dbReference type="Gene3D" id="3.40.50.150">
    <property type="entry name" value="Vaccinia Virus protein VP39"/>
    <property type="match status" value="1"/>
</dbReference>
<dbReference type="Pfam" id="PF05175">
    <property type="entry name" value="MTS"/>
    <property type="match status" value="1"/>
</dbReference>
<keyword evidence="2" id="KW-0808">Transferase</keyword>
<dbReference type="GO" id="GO:0032259">
    <property type="term" value="P:methylation"/>
    <property type="evidence" value="ECO:0007669"/>
    <property type="project" value="UniProtKB-KW"/>
</dbReference>
<dbReference type="PROSITE" id="PS00092">
    <property type="entry name" value="N6_MTASE"/>
    <property type="match status" value="1"/>
</dbReference>
<comment type="caution">
    <text evidence="2">The sequence shown here is derived from an EMBL/GenBank/DDBJ whole genome shotgun (WGS) entry which is preliminary data.</text>
</comment>
<accession>A0A644Z7Y3</accession>
<dbReference type="PANTHER" id="PTHR47739:SF1">
    <property type="entry name" value="TRNA1(VAL) (ADENINE(37)-N6)-METHYLTRANSFERASE"/>
    <property type="match status" value="1"/>
</dbReference>
<evidence type="ECO:0000259" key="1">
    <source>
        <dbReference type="Pfam" id="PF05175"/>
    </source>
</evidence>
<feature type="domain" description="Methyltransferase small" evidence="1">
    <location>
        <begin position="27"/>
        <end position="160"/>
    </location>
</feature>
<dbReference type="GO" id="GO:0008757">
    <property type="term" value="F:S-adenosylmethionine-dependent methyltransferase activity"/>
    <property type="evidence" value="ECO:0007669"/>
    <property type="project" value="UniProtKB-ARBA"/>
</dbReference>
<evidence type="ECO:0000313" key="2">
    <source>
        <dbReference type="EMBL" id="MPM36747.1"/>
    </source>
</evidence>
<reference evidence="2" key="1">
    <citation type="submission" date="2019-08" db="EMBL/GenBank/DDBJ databases">
        <authorList>
            <person name="Kucharzyk K."/>
            <person name="Murdoch R.W."/>
            <person name="Higgins S."/>
            <person name="Loffler F."/>
        </authorList>
    </citation>
    <scope>NUCLEOTIDE SEQUENCE</scope>
</reference>
<gene>
    <name evidence="2" type="primary">yfiC_22</name>
    <name evidence="2" type="ORF">SDC9_83349</name>
</gene>
<dbReference type="SUPFAM" id="SSF53335">
    <property type="entry name" value="S-adenosyl-L-methionine-dependent methyltransferases"/>
    <property type="match status" value="1"/>
</dbReference>
<dbReference type="InterPro" id="IPR029063">
    <property type="entry name" value="SAM-dependent_MTases_sf"/>
</dbReference>
<dbReference type="InterPro" id="IPR002052">
    <property type="entry name" value="DNA_methylase_N6_adenine_CS"/>
</dbReference>
<dbReference type="GO" id="GO:0003676">
    <property type="term" value="F:nucleic acid binding"/>
    <property type="evidence" value="ECO:0007669"/>
    <property type="project" value="InterPro"/>
</dbReference>
<dbReference type="EMBL" id="VSSQ01007706">
    <property type="protein sequence ID" value="MPM36747.1"/>
    <property type="molecule type" value="Genomic_DNA"/>
</dbReference>
<dbReference type="InterPro" id="IPR007848">
    <property type="entry name" value="Small_mtfrase_dom"/>
</dbReference>
<sequence>MERLDDLQHNGLMLFQDTDYARFNADALLLLGFLRLNKRDSVVELGSGTGVICVLGADVFGCAFTGVEPQQRLVELAQKSADYNHQQIRFVCQTAKGAPEFLGRGQFSAVVMNPPYFAEGDRSGNPSVALSRHAASGVLEEFFSAAFALLDNGGKLFVIYPATALCDLFTALRAHRLEPKRMRLVSAEPGENASRVLVEAKKLGRPGLIAEPLMLMQT</sequence>